<reference evidence="1 2" key="1">
    <citation type="submission" date="2024-09" db="EMBL/GenBank/DDBJ databases">
        <authorList>
            <person name="Sun Q."/>
            <person name="Mori K."/>
        </authorList>
    </citation>
    <scope>NUCLEOTIDE SEQUENCE [LARGE SCALE GENOMIC DNA]</scope>
    <source>
        <strain evidence="1 2">CECT 8286</strain>
    </source>
</reference>
<sequence>MNTQSKINTVKSRIKQIETSDLFTELEREKLINVNRKELQFLQAKIDYPIATFFNDKLEPSINSFNSGI</sequence>
<dbReference type="RefSeq" id="WP_382384706.1">
    <property type="nucleotide sequence ID" value="NZ_JBHMEZ010000032.1"/>
</dbReference>
<gene>
    <name evidence="1" type="ORF">ACFFVB_18275</name>
</gene>
<proteinExistence type="predicted"/>
<evidence type="ECO:0000313" key="1">
    <source>
        <dbReference type="EMBL" id="MFB9055033.1"/>
    </source>
</evidence>
<name>A0ABV5F6G8_9FLAO</name>
<keyword evidence="2" id="KW-1185">Reference proteome</keyword>
<protein>
    <submittedName>
        <fullName evidence="1">Uncharacterized protein</fullName>
    </submittedName>
</protein>
<dbReference type="EMBL" id="JBHMEZ010000032">
    <property type="protein sequence ID" value="MFB9055033.1"/>
    <property type="molecule type" value="Genomic_DNA"/>
</dbReference>
<accession>A0ABV5F6G8</accession>
<comment type="caution">
    <text evidence="1">The sequence shown here is derived from an EMBL/GenBank/DDBJ whole genome shotgun (WGS) entry which is preliminary data.</text>
</comment>
<dbReference type="Proteomes" id="UP001589605">
    <property type="component" value="Unassembled WGS sequence"/>
</dbReference>
<organism evidence="1 2">
    <name type="scientific">Formosa undariae</name>
    <dbReference type="NCBI Taxonomy" id="1325436"/>
    <lineage>
        <taxon>Bacteria</taxon>
        <taxon>Pseudomonadati</taxon>
        <taxon>Bacteroidota</taxon>
        <taxon>Flavobacteriia</taxon>
        <taxon>Flavobacteriales</taxon>
        <taxon>Flavobacteriaceae</taxon>
        <taxon>Formosa</taxon>
    </lineage>
</organism>
<evidence type="ECO:0000313" key="2">
    <source>
        <dbReference type="Proteomes" id="UP001589605"/>
    </source>
</evidence>